<sequence>MFSAKVRTSNAVYWLYYTGYSSENVNFSDDDSSELDLKNPERFHVYNLSGENGSTGKILKSLPGLAISQDGSKLLTSEEMALLCLVLWRIWFRRNALIHNSSMVNVYEIVDWAVNFIEEDCRINARVPAAPLIIPSWRPPNAVGDLEEILSAEGVEIAHQNIN</sequence>
<accession>A0A5C7HMY1</accession>
<dbReference type="Proteomes" id="UP000323000">
    <property type="component" value="Chromosome 7"/>
</dbReference>
<proteinExistence type="predicted"/>
<organism evidence="1 2">
    <name type="scientific">Acer yangbiense</name>
    <dbReference type="NCBI Taxonomy" id="1000413"/>
    <lineage>
        <taxon>Eukaryota</taxon>
        <taxon>Viridiplantae</taxon>
        <taxon>Streptophyta</taxon>
        <taxon>Embryophyta</taxon>
        <taxon>Tracheophyta</taxon>
        <taxon>Spermatophyta</taxon>
        <taxon>Magnoliopsida</taxon>
        <taxon>eudicotyledons</taxon>
        <taxon>Gunneridae</taxon>
        <taxon>Pentapetalae</taxon>
        <taxon>rosids</taxon>
        <taxon>malvids</taxon>
        <taxon>Sapindales</taxon>
        <taxon>Sapindaceae</taxon>
        <taxon>Hippocastanoideae</taxon>
        <taxon>Acereae</taxon>
        <taxon>Acer</taxon>
    </lineage>
</organism>
<dbReference type="PANTHER" id="PTHR35279:SF1">
    <property type="entry name" value="ARABINANASE_LEVANSUCRASE_INVERTASE"/>
    <property type="match status" value="1"/>
</dbReference>
<dbReference type="EMBL" id="VAHF01000007">
    <property type="protein sequence ID" value="TXG58400.1"/>
    <property type="molecule type" value="Genomic_DNA"/>
</dbReference>
<keyword evidence="2" id="KW-1185">Reference proteome</keyword>
<dbReference type="PANTHER" id="PTHR35279">
    <property type="match status" value="1"/>
</dbReference>
<protein>
    <submittedName>
        <fullName evidence="1">Uncharacterized protein</fullName>
    </submittedName>
</protein>
<dbReference type="OrthoDB" id="3510at2759"/>
<comment type="caution">
    <text evidence="1">The sequence shown here is derived from an EMBL/GenBank/DDBJ whole genome shotgun (WGS) entry which is preliminary data.</text>
</comment>
<name>A0A5C7HMY1_9ROSI</name>
<dbReference type="AlphaFoldDB" id="A0A5C7HMY1"/>
<gene>
    <name evidence="1" type="ORF">EZV62_016229</name>
</gene>
<evidence type="ECO:0000313" key="2">
    <source>
        <dbReference type="Proteomes" id="UP000323000"/>
    </source>
</evidence>
<reference evidence="2" key="1">
    <citation type="journal article" date="2019" name="Gigascience">
        <title>De novo genome assembly of the endangered Acer yangbiense, a plant species with extremely small populations endemic to Yunnan Province, China.</title>
        <authorList>
            <person name="Yang J."/>
            <person name="Wariss H.M."/>
            <person name="Tao L."/>
            <person name="Zhang R."/>
            <person name="Yun Q."/>
            <person name="Hollingsworth P."/>
            <person name="Dao Z."/>
            <person name="Luo G."/>
            <person name="Guo H."/>
            <person name="Ma Y."/>
            <person name="Sun W."/>
        </authorList>
    </citation>
    <scope>NUCLEOTIDE SEQUENCE [LARGE SCALE GENOMIC DNA]</scope>
    <source>
        <strain evidence="2">cv. Malutang</strain>
    </source>
</reference>
<evidence type="ECO:0000313" key="1">
    <source>
        <dbReference type="EMBL" id="TXG58400.1"/>
    </source>
</evidence>